<dbReference type="FunFam" id="3.10.180.10:FF:000007">
    <property type="entry name" value="4-hydroxyphenylpyruvate dioxygenase"/>
    <property type="match status" value="1"/>
</dbReference>
<dbReference type="CDD" id="cd07250">
    <property type="entry name" value="HPPD_C_like"/>
    <property type="match status" value="1"/>
</dbReference>
<dbReference type="Pfam" id="PF14696">
    <property type="entry name" value="Glyoxalase_5"/>
    <property type="match status" value="1"/>
</dbReference>
<evidence type="ECO:0000256" key="2">
    <source>
        <dbReference type="ARBA" id="ARBA00022723"/>
    </source>
</evidence>
<keyword evidence="2 5" id="KW-0479">Metal-binding</keyword>
<evidence type="ECO:0000256" key="1">
    <source>
        <dbReference type="ARBA" id="ARBA00005877"/>
    </source>
</evidence>
<evidence type="ECO:0000256" key="5">
    <source>
        <dbReference type="PIRSR" id="PIRSR009283-1"/>
    </source>
</evidence>
<organism evidence="6 7">
    <name type="scientific">Kangiella profundi</name>
    <dbReference type="NCBI Taxonomy" id="1561924"/>
    <lineage>
        <taxon>Bacteria</taxon>
        <taxon>Pseudomonadati</taxon>
        <taxon>Pseudomonadota</taxon>
        <taxon>Gammaproteobacteria</taxon>
        <taxon>Kangiellales</taxon>
        <taxon>Kangiellaceae</taxon>
        <taxon>Kangiella</taxon>
    </lineage>
</organism>
<keyword evidence="7" id="KW-1185">Reference proteome</keyword>
<dbReference type="GO" id="GO:0003868">
    <property type="term" value="F:4-hydroxyphenylpyruvate dioxygenase activity"/>
    <property type="evidence" value="ECO:0007669"/>
    <property type="project" value="InterPro"/>
</dbReference>
<comment type="similarity">
    <text evidence="1">Belongs to the 4HPPD family.</text>
</comment>
<keyword evidence="6" id="KW-0560">Oxidoreductase</keyword>
<comment type="cofactor">
    <cofactor evidence="5">
        <name>Fe cation</name>
        <dbReference type="ChEBI" id="CHEBI:24875"/>
    </cofactor>
    <text evidence="5">Binds 1 Fe cation per subunit.</text>
</comment>
<dbReference type="PROSITE" id="PS51819">
    <property type="entry name" value="VOC"/>
    <property type="match status" value="2"/>
</dbReference>
<name>A0A2K9AQW1_9GAMM</name>
<evidence type="ECO:0000313" key="7">
    <source>
        <dbReference type="Proteomes" id="UP000232693"/>
    </source>
</evidence>
<dbReference type="Proteomes" id="UP000232693">
    <property type="component" value="Chromosome"/>
</dbReference>
<dbReference type="SUPFAM" id="SSF54593">
    <property type="entry name" value="Glyoxalase/Bleomycin resistance protein/Dihydroxybiphenyl dioxygenase"/>
    <property type="match status" value="1"/>
</dbReference>
<dbReference type="InterPro" id="IPR005956">
    <property type="entry name" value="4OHPhenylPyrv_dOase"/>
</dbReference>
<reference evidence="6 7" key="1">
    <citation type="submission" date="2017-12" db="EMBL/GenBank/DDBJ databases">
        <title>Kangiella profundi FT102 completed genome.</title>
        <authorList>
            <person name="Xu J."/>
            <person name="Wang J."/>
            <person name="Lu Y."/>
        </authorList>
    </citation>
    <scope>NUCLEOTIDE SEQUENCE [LARGE SCALE GENOMIC DNA]</scope>
    <source>
        <strain evidence="6 7">FT102</strain>
    </source>
</reference>
<dbReference type="RefSeq" id="WP_106646654.1">
    <property type="nucleotide sequence ID" value="NZ_BMGO01000001.1"/>
</dbReference>
<keyword evidence="6" id="KW-0223">Dioxygenase</keyword>
<evidence type="ECO:0000256" key="4">
    <source>
        <dbReference type="ARBA" id="ARBA00023004"/>
    </source>
</evidence>
<dbReference type="Pfam" id="PF00903">
    <property type="entry name" value="Glyoxalase"/>
    <property type="match status" value="1"/>
</dbReference>
<feature type="binding site" evidence="5">
    <location>
        <position position="328"/>
    </location>
    <ligand>
        <name>Fe cation</name>
        <dbReference type="ChEBI" id="CHEBI:24875"/>
    </ligand>
</feature>
<accession>A0A2K9AQW1</accession>
<sequence length="360" mass="41252">MAHATEQSENHNYLGLRGIEFTEFASPDSDYMEKVFAAFGFSKLKKFKGKDIYYYNQNDIHFLINRERAGFSREFAKSHGPAITSMGWRVDDAEKALSIAIDRGAKPANPEDTDLPYPAIYGIGDSLIYFIDTFAGSESISQDNPGSIYEQDFEDLDNPVIVENKGFLRIDHLTNNVYKGTMQKWADFYKNVFGFSEVRYFDIKGQETALLSYALRSPDGSFCIPINEGKGDDRNQIDEYLREYNGPGVQHIAFETNDILDSLDKLDHSVIETLDIHEDYYKTVFDRVPNVREDHQRIQDHQVLVDGDENSYLLQIFTKNLFGPIFIEIIQRANNLGFGEGNFQALFESIERDQKKRGVL</sequence>
<keyword evidence="3" id="KW-0677">Repeat</keyword>
<proteinExistence type="inferred from homology"/>
<dbReference type="NCBIfam" id="TIGR01263">
    <property type="entry name" value="4HPPD"/>
    <property type="match status" value="1"/>
</dbReference>
<keyword evidence="4 5" id="KW-0408">Iron</keyword>
<evidence type="ECO:0000313" key="6">
    <source>
        <dbReference type="EMBL" id="AUD78803.1"/>
    </source>
</evidence>
<feature type="binding site" evidence="5">
    <location>
        <position position="172"/>
    </location>
    <ligand>
        <name>Fe cation</name>
        <dbReference type="ChEBI" id="CHEBI:24875"/>
    </ligand>
</feature>
<dbReference type="PANTHER" id="PTHR11959">
    <property type="entry name" value="4-HYDROXYPHENYLPYRUVATE DIOXYGENASE"/>
    <property type="match status" value="1"/>
</dbReference>
<dbReference type="KEGG" id="kpd:CW740_05855"/>
<dbReference type="PIRSF" id="PIRSF009283">
    <property type="entry name" value="HPP_dOase"/>
    <property type="match status" value="1"/>
</dbReference>
<gene>
    <name evidence="6" type="primary">hppD</name>
    <name evidence="6" type="ORF">CW740_05855</name>
</gene>
<keyword evidence="6" id="KW-0670">Pyruvate</keyword>
<dbReference type="InterPro" id="IPR041735">
    <property type="entry name" value="4OHPhenylPyrv_dOase_C"/>
</dbReference>
<dbReference type="AlphaFoldDB" id="A0A2K9AQW1"/>
<dbReference type="OrthoDB" id="9780241at2"/>
<protein>
    <submittedName>
        <fullName evidence="6">4-hydroxyphenylpyruvate dioxygenase</fullName>
    </submittedName>
</protein>
<dbReference type="GO" id="GO:0046872">
    <property type="term" value="F:metal ion binding"/>
    <property type="evidence" value="ECO:0007669"/>
    <property type="project" value="UniProtKB-KW"/>
</dbReference>
<dbReference type="Gene3D" id="3.10.180.10">
    <property type="entry name" value="2,3-Dihydroxybiphenyl 1,2-Dioxygenase, domain 1"/>
    <property type="match status" value="2"/>
</dbReference>
<evidence type="ECO:0000256" key="3">
    <source>
        <dbReference type="ARBA" id="ARBA00022737"/>
    </source>
</evidence>
<dbReference type="InterPro" id="IPR004360">
    <property type="entry name" value="Glyas_Fos-R_dOase_dom"/>
</dbReference>
<feature type="binding site" evidence="5">
    <location>
        <position position="251"/>
    </location>
    <ligand>
        <name>Fe cation</name>
        <dbReference type="ChEBI" id="CHEBI:24875"/>
    </ligand>
</feature>
<dbReference type="InterPro" id="IPR029068">
    <property type="entry name" value="Glyas_Bleomycin-R_OHBP_Dase"/>
</dbReference>
<dbReference type="PANTHER" id="PTHR11959:SF1">
    <property type="entry name" value="4-HYDROXYPHENYLPYRUVATE DIOXYGENASE"/>
    <property type="match status" value="1"/>
</dbReference>
<dbReference type="InterPro" id="IPR037523">
    <property type="entry name" value="VOC_core"/>
</dbReference>
<dbReference type="EMBL" id="CP025120">
    <property type="protein sequence ID" value="AUD78803.1"/>
    <property type="molecule type" value="Genomic_DNA"/>
</dbReference>
<dbReference type="GO" id="GO:0006572">
    <property type="term" value="P:L-tyrosine catabolic process"/>
    <property type="evidence" value="ECO:0007669"/>
    <property type="project" value="TreeGrafter"/>
</dbReference>
<dbReference type="InterPro" id="IPR041736">
    <property type="entry name" value="4OHPhenylPyrv_dOase_N"/>
</dbReference>
<dbReference type="CDD" id="cd08342">
    <property type="entry name" value="HPPD_N_like"/>
    <property type="match status" value="1"/>
</dbReference>